<feature type="chain" id="PRO_5005875089" evidence="1">
    <location>
        <begin position="37"/>
        <end position="453"/>
    </location>
</feature>
<keyword evidence="1" id="KW-0732">Signal</keyword>
<protein>
    <submittedName>
        <fullName evidence="2">Uncharacterized protein</fullName>
    </submittedName>
</protein>
<feature type="signal peptide" evidence="1">
    <location>
        <begin position="1"/>
        <end position="36"/>
    </location>
</feature>
<name>A0A0N1JRT2_9NEIS</name>
<gene>
    <name evidence="2" type="ORF">WG78_18335</name>
</gene>
<reference evidence="2 3" key="1">
    <citation type="submission" date="2015-07" db="EMBL/GenBank/DDBJ databases">
        <title>Draft genome sequence of the Amantichitinum ursilacus IGB-41, a new chitin-degrading bacterium.</title>
        <authorList>
            <person name="Kirstahler P."/>
            <person name="Guenther M."/>
            <person name="Grumaz C."/>
            <person name="Rupp S."/>
            <person name="Zibek S."/>
            <person name="Sohn K."/>
        </authorList>
    </citation>
    <scope>NUCLEOTIDE SEQUENCE [LARGE SCALE GENOMIC DNA]</scope>
    <source>
        <strain evidence="2 3">IGB-41</strain>
    </source>
</reference>
<dbReference type="PATRIC" id="fig|857265.3.peg.3751"/>
<dbReference type="STRING" id="857265.WG78_18335"/>
<evidence type="ECO:0000313" key="2">
    <source>
        <dbReference type="EMBL" id="KPC50190.1"/>
    </source>
</evidence>
<organism evidence="2 3">
    <name type="scientific">Amantichitinum ursilacus</name>
    <dbReference type="NCBI Taxonomy" id="857265"/>
    <lineage>
        <taxon>Bacteria</taxon>
        <taxon>Pseudomonadati</taxon>
        <taxon>Pseudomonadota</taxon>
        <taxon>Betaproteobacteria</taxon>
        <taxon>Neisseriales</taxon>
        <taxon>Chitinibacteraceae</taxon>
        <taxon>Amantichitinum</taxon>
    </lineage>
</organism>
<accession>A0A0N1JRT2</accession>
<dbReference type="Proteomes" id="UP000037939">
    <property type="component" value="Unassembled WGS sequence"/>
</dbReference>
<sequence>MKSPQALTALARQIRGGFLAPGLVLAGALLSGHALAASVLDTSDQQTLDAKAISINASNNFSAQRAGVGTAYVTAYGLILSPQAALRLNPALNELVFSAVQKAVNNDPLYPKVYWLNAPPHSGFGQQVPGGRYSFDNPDNIYRTIPIDGASSYVIHGQRSGSGPTDVTFSLINNPNSQQTIAVLTGNDLVVNADGSYVVTVDNQPANGRVNHIQSTDQAVQLFVRNNLGNWNTETPDQLSVTRVGTPSRAPRSDAEIADDVRTNLNESALDYGVGALGIKTYINPVNTLAQPSSSSTLGTLTTQASSFGHFKLANDEALIATVNTGGAGYFVFPVTDPWSVTVDPINHQSSLNNKQAVPNADGTFTFVLSLQDPGVYNWIDPVGLKEGTIMARWQNIPATTPATGGPAITTQVVKLANLAAYLPPETQFVNSSQRAQQLQNRVAGYARRVAGQ</sequence>
<dbReference type="RefSeq" id="WP_201782482.1">
    <property type="nucleotide sequence ID" value="NZ_LAQT01000031.1"/>
</dbReference>
<comment type="caution">
    <text evidence="2">The sequence shown here is derived from an EMBL/GenBank/DDBJ whole genome shotgun (WGS) entry which is preliminary data.</text>
</comment>
<evidence type="ECO:0000256" key="1">
    <source>
        <dbReference type="SAM" id="SignalP"/>
    </source>
</evidence>
<evidence type="ECO:0000313" key="3">
    <source>
        <dbReference type="Proteomes" id="UP000037939"/>
    </source>
</evidence>
<proteinExistence type="predicted"/>
<dbReference type="AlphaFoldDB" id="A0A0N1JRT2"/>
<keyword evidence="3" id="KW-1185">Reference proteome</keyword>
<dbReference type="EMBL" id="LAQT01000031">
    <property type="protein sequence ID" value="KPC50190.1"/>
    <property type="molecule type" value="Genomic_DNA"/>
</dbReference>